<organism evidence="3 4">
    <name type="scientific">Terrihabitans soli</name>
    <dbReference type="NCBI Taxonomy" id="708113"/>
    <lineage>
        <taxon>Bacteria</taxon>
        <taxon>Pseudomonadati</taxon>
        <taxon>Pseudomonadota</taxon>
        <taxon>Alphaproteobacteria</taxon>
        <taxon>Hyphomicrobiales</taxon>
        <taxon>Terrihabitans</taxon>
    </lineage>
</organism>
<dbReference type="EMBL" id="AP023361">
    <property type="protein sequence ID" value="BCJ90716.1"/>
    <property type="molecule type" value="Genomic_DNA"/>
</dbReference>
<dbReference type="InterPro" id="IPR022016">
    <property type="entry name" value="DUF3597"/>
</dbReference>
<keyword evidence="4" id="KW-1185">Reference proteome</keyword>
<dbReference type="Pfam" id="PF12200">
    <property type="entry name" value="DUF3597"/>
    <property type="match status" value="1"/>
</dbReference>
<dbReference type="SUPFAM" id="SSF158634">
    <property type="entry name" value="RPA2825-like"/>
    <property type="match status" value="1"/>
</dbReference>
<evidence type="ECO:0000256" key="1">
    <source>
        <dbReference type="SAM" id="MobiDB-lite"/>
    </source>
</evidence>
<accession>A0A6S6QMW2</accession>
<feature type="region of interest" description="Disordered" evidence="1">
    <location>
        <begin position="19"/>
        <end position="43"/>
    </location>
</feature>
<reference evidence="3 4" key="1">
    <citation type="submission" date="2020-08" db="EMBL/GenBank/DDBJ databases">
        <title>Genome sequence of Rhizobiales bacterium strain IZ6.</title>
        <authorList>
            <person name="Nakai R."/>
            <person name="Naganuma T."/>
        </authorList>
    </citation>
    <scope>NUCLEOTIDE SEQUENCE [LARGE SCALE GENOMIC DNA]</scope>
    <source>
        <strain evidence="3 4">IZ6</strain>
    </source>
</reference>
<evidence type="ECO:0000313" key="4">
    <source>
        <dbReference type="Proteomes" id="UP000515317"/>
    </source>
</evidence>
<evidence type="ECO:0000259" key="2">
    <source>
        <dbReference type="Pfam" id="PF12200"/>
    </source>
</evidence>
<proteinExistence type="predicted"/>
<evidence type="ECO:0000313" key="3">
    <source>
        <dbReference type="EMBL" id="BCJ90716.1"/>
    </source>
</evidence>
<dbReference type="KEGG" id="tso:IZ6_14510"/>
<feature type="domain" description="DUF3597" evidence="2">
    <location>
        <begin position="3"/>
        <end position="127"/>
    </location>
</feature>
<dbReference type="Proteomes" id="UP000515317">
    <property type="component" value="Chromosome"/>
</dbReference>
<dbReference type="AlphaFoldDB" id="A0A6S6QMW2"/>
<sequence length="132" mass="13629">MSIFGKIMNAIFGTDAKAAPADAAPGSSGAPSAGSSPAPSGGAAAAEKVDVAKILDAAAKDSGQKLNWKTSIVDLMKALDIDSSLKARQSLAKELNYTGDMDDSAKMNIWLHKQVIKKLEENGGKVPADLKD</sequence>
<name>A0A6S6QMW2_9HYPH</name>
<gene>
    <name evidence="3" type="ORF">IZ6_14510</name>
</gene>
<protein>
    <recommendedName>
        <fullName evidence="2">DUF3597 domain-containing protein</fullName>
    </recommendedName>
</protein>
<dbReference type="RefSeq" id="WP_222877329.1">
    <property type="nucleotide sequence ID" value="NZ_AP023361.1"/>
</dbReference>